<keyword evidence="4 6" id="KW-1133">Transmembrane helix</keyword>
<evidence type="ECO:0000256" key="4">
    <source>
        <dbReference type="ARBA" id="ARBA00022989"/>
    </source>
</evidence>
<feature type="transmembrane region" description="Helical" evidence="6">
    <location>
        <begin position="350"/>
        <end position="367"/>
    </location>
</feature>
<dbReference type="EMBL" id="JAPTYD010000046">
    <property type="protein sequence ID" value="MCZ0963691.1"/>
    <property type="molecule type" value="Genomic_DNA"/>
</dbReference>
<evidence type="ECO:0008006" key="9">
    <source>
        <dbReference type="Google" id="ProtNLM"/>
    </source>
</evidence>
<dbReference type="RefSeq" id="WP_268943784.1">
    <property type="nucleotide sequence ID" value="NZ_JAPTYD010000046.1"/>
</dbReference>
<evidence type="ECO:0000256" key="3">
    <source>
        <dbReference type="ARBA" id="ARBA00022692"/>
    </source>
</evidence>
<protein>
    <recommendedName>
        <fullName evidence="9">Membrane protein involved in the export of O-antigen and teichoic acid</fullName>
    </recommendedName>
</protein>
<evidence type="ECO:0000256" key="6">
    <source>
        <dbReference type="SAM" id="Phobius"/>
    </source>
</evidence>
<feature type="transmembrane region" description="Helical" evidence="6">
    <location>
        <begin position="407"/>
        <end position="424"/>
    </location>
</feature>
<evidence type="ECO:0000313" key="7">
    <source>
        <dbReference type="EMBL" id="MCZ0963691.1"/>
    </source>
</evidence>
<organism evidence="7 8">
    <name type="scientific">Paracoccus benzoatiresistens</name>
    <dbReference type="NCBI Taxonomy" id="2997341"/>
    <lineage>
        <taxon>Bacteria</taxon>
        <taxon>Pseudomonadati</taxon>
        <taxon>Pseudomonadota</taxon>
        <taxon>Alphaproteobacteria</taxon>
        <taxon>Rhodobacterales</taxon>
        <taxon>Paracoccaceae</taxon>
        <taxon>Paracoccus</taxon>
    </lineage>
</organism>
<gene>
    <name evidence="7" type="ORF">OU682_18995</name>
</gene>
<accession>A0ABT4J9D1</accession>
<keyword evidence="8" id="KW-1185">Reference proteome</keyword>
<reference evidence="7" key="1">
    <citation type="submission" date="2022-12" db="EMBL/GenBank/DDBJ databases">
        <title>Paracoccus sp. EF6 isolated from a lake water.</title>
        <authorList>
            <person name="Liu H."/>
        </authorList>
    </citation>
    <scope>NUCLEOTIDE SEQUENCE</scope>
    <source>
        <strain evidence="7">EF6</strain>
    </source>
</reference>
<keyword evidence="2" id="KW-1003">Cell membrane</keyword>
<feature type="transmembrane region" description="Helical" evidence="6">
    <location>
        <begin position="309"/>
        <end position="330"/>
    </location>
</feature>
<sequence length="431" mass="46786">MTQRKSFRTQFLSGAGAEAYSQTVTIFTQLIAIPAMVTLWGASTYGSWLAISALPAYFSIADLGMGQISGTEMTMAVARGDRNYARAVNQAAWFTIASIALCIPFLAALLGALIPLAEILKVAPEQSSQTLPAFVMLSCSAAMSLAFGALGGGLKTVNKQWLAIVITATNRLVSFIGLLLVAALGGGFLAASVFMVVAQSLLFGATGIWFYRHERWLKPTGEVPEWKLVRLLVGPSLSYMFYYLSNLFTIQGVTVLVSASLGPAMVVVLQAIRTLTRLGRMASTIVIHAIQPVFAQLASEETPDQRLRIFRLLVISAMAGSMAYFIGMTTLGPNFLRYWTKDVVVGYNKLLYLMTAAIVFEIMWFTLQTPFTSTNRHSVFAVWLLVLSAAGLLANIVLLPVLGVTSAGWTLLGTHVLMLLVTLWKMRGRDI</sequence>
<evidence type="ECO:0000256" key="5">
    <source>
        <dbReference type="ARBA" id="ARBA00023136"/>
    </source>
</evidence>
<feature type="transmembrane region" description="Helical" evidence="6">
    <location>
        <begin position="134"/>
        <end position="154"/>
    </location>
</feature>
<dbReference type="PANTHER" id="PTHR30250:SF26">
    <property type="entry name" value="PSMA PROTEIN"/>
    <property type="match status" value="1"/>
</dbReference>
<comment type="caution">
    <text evidence="7">The sequence shown here is derived from an EMBL/GenBank/DDBJ whole genome shotgun (WGS) entry which is preliminary data.</text>
</comment>
<comment type="subcellular location">
    <subcellularLocation>
        <location evidence="1">Cell membrane</location>
        <topology evidence="1">Multi-pass membrane protein</topology>
    </subcellularLocation>
</comment>
<name>A0ABT4J9D1_9RHOB</name>
<evidence type="ECO:0000256" key="2">
    <source>
        <dbReference type="ARBA" id="ARBA00022475"/>
    </source>
</evidence>
<feature type="transmembrane region" description="Helical" evidence="6">
    <location>
        <begin position="20"/>
        <end position="42"/>
    </location>
</feature>
<dbReference type="PANTHER" id="PTHR30250">
    <property type="entry name" value="PST FAMILY PREDICTED COLANIC ACID TRANSPORTER"/>
    <property type="match status" value="1"/>
</dbReference>
<feature type="transmembrane region" description="Helical" evidence="6">
    <location>
        <begin position="91"/>
        <end position="114"/>
    </location>
</feature>
<feature type="transmembrane region" description="Helical" evidence="6">
    <location>
        <begin position="250"/>
        <end position="272"/>
    </location>
</feature>
<proteinExistence type="predicted"/>
<keyword evidence="3 6" id="KW-0812">Transmembrane</keyword>
<dbReference type="InterPro" id="IPR050833">
    <property type="entry name" value="Poly_Biosynth_Transport"/>
</dbReference>
<keyword evidence="5 6" id="KW-0472">Membrane</keyword>
<evidence type="ECO:0000313" key="8">
    <source>
        <dbReference type="Proteomes" id="UP001149822"/>
    </source>
</evidence>
<evidence type="ECO:0000256" key="1">
    <source>
        <dbReference type="ARBA" id="ARBA00004651"/>
    </source>
</evidence>
<feature type="transmembrane region" description="Helical" evidence="6">
    <location>
        <begin position="48"/>
        <end position="70"/>
    </location>
</feature>
<feature type="transmembrane region" description="Helical" evidence="6">
    <location>
        <begin position="379"/>
        <end position="401"/>
    </location>
</feature>
<dbReference type="Proteomes" id="UP001149822">
    <property type="component" value="Unassembled WGS sequence"/>
</dbReference>